<dbReference type="PANTHER" id="PTHR10173">
    <property type="entry name" value="METHIONINE SULFOXIDE REDUCTASE"/>
    <property type="match status" value="1"/>
</dbReference>
<comment type="catalytic activity">
    <reaction evidence="4">
        <text>L-methionyl-[protein] + [thioredoxin]-disulfide + H2O = L-methionyl-(R)-S-oxide-[protein] + [thioredoxin]-dithiol</text>
        <dbReference type="Rhea" id="RHEA:24164"/>
        <dbReference type="Rhea" id="RHEA-COMP:10698"/>
        <dbReference type="Rhea" id="RHEA-COMP:10700"/>
        <dbReference type="Rhea" id="RHEA-COMP:12313"/>
        <dbReference type="Rhea" id="RHEA-COMP:12314"/>
        <dbReference type="ChEBI" id="CHEBI:15377"/>
        <dbReference type="ChEBI" id="CHEBI:16044"/>
        <dbReference type="ChEBI" id="CHEBI:29950"/>
        <dbReference type="ChEBI" id="CHEBI:45764"/>
        <dbReference type="ChEBI" id="CHEBI:50058"/>
        <dbReference type="EC" id="1.8.4.12"/>
    </reaction>
</comment>
<evidence type="ECO:0000313" key="6">
    <source>
        <dbReference type="EMBL" id="WOH38431.1"/>
    </source>
</evidence>
<feature type="domain" description="MsrB" evidence="5">
    <location>
        <begin position="5"/>
        <end position="126"/>
    </location>
</feature>
<keyword evidence="3 6" id="KW-0560">Oxidoreductase</keyword>
<sequence length="129" mass="14368">MSAADDKYKETLSADAFKVCRLGATESPFSGKYYDHWQQGSYVCACCQDHLFLSSSKFQSGCGWPSFFEAIENKVSYLTDSSHGMQRTEIKCKACDSHLGHVFDDGPAPTFKRYCVNSLSLNFEASNDS</sequence>
<evidence type="ECO:0000256" key="2">
    <source>
        <dbReference type="ARBA" id="ARBA00012499"/>
    </source>
</evidence>
<dbReference type="PROSITE" id="PS51790">
    <property type="entry name" value="MSRB"/>
    <property type="match status" value="1"/>
</dbReference>
<reference evidence="6 7" key="1">
    <citation type="submission" date="2023-09" db="EMBL/GenBank/DDBJ databases">
        <authorList>
            <person name="Qi X."/>
        </authorList>
    </citation>
    <scope>NUCLEOTIDE SEQUENCE [LARGE SCALE GENOMIC DNA]</scope>
    <source>
        <strain evidence="6 7">S1-1</strain>
    </source>
</reference>
<dbReference type="GO" id="GO:0033743">
    <property type="term" value="F:peptide-methionine (R)-S-oxide reductase activity"/>
    <property type="evidence" value="ECO:0007669"/>
    <property type="project" value="UniProtKB-EC"/>
</dbReference>
<dbReference type="SUPFAM" id="SSF51316">
    <property type="entry name" value="Mss4-like"/>
    <property type="match status" value="1"/>
</dbReference>
<evidence type="ECO:0000256" key="3">
    <source>
        <dbReference type="ARBA" id="ARBA00023002"/>
    </source>
</evidence>
<accession>A0ABZ0GRL6</accession>
<protein>
    <recommendedName>
        <fullName evidence="2">peptide-methionine (R)-S-oxide reductase</fullName>
        <ecNumber evidence="2">1.8.4.12</ecNumber>
    </recommendedName>
</protein>
<evidence type="ECO:0000256" key="4">
    <source>
        <dbReference type="ARBA" id="ARBA00048488"/>
    </source>
</evidence>
<evidence type="ECO:0000259" key="5">
    <source>
        <dbReference type="PROSITE" id="PS51790"/>
    </source>
</evidence>
<comment type="similarity">
    <text evidence="1">Belongs to the MsrB Met sulfoxide reductase family.</text>
</comment>
<gene>
    <name evidence="6" type="primary">msrB</name>
    <name evidence="6" type="ORF">RI844_04130</name>
</gene>
<dbReference type="RefSeq" id="WP_348397201.1">
    <property type="nucleotide sequence ID" value="NZ_CP136600.1"/>
</dbReference>
<dbReference type="Proteomes" id="UP001301442">
    <property type="component" value="Chromosome"/>
</dbReference>
<name>A0ABZ0GRL6_9GAMM</name>
<dbReference type="InterPro" id="IPR002579">
    <property type="entry name" value="Met_Sox_Rdtase_MsrB_dom"/>
</dbReference>
<organism evidence="6 7">
    <name type="scientific">Thalassotalea fonticola</name>
    <dbReference type="NCBI Taxonomy" id="3065649"/>
    <lineage>
        <taxon>Bacteria</taxon>
        <taxon>Pseudomonadati</taxon>
        <taxon>Pseudomonadota</taxon>
        <taxon>Gammaproteobacteria</taxon>
        <taxon>Alteromonadales</taxon>
        <taxon>Colwelliaceae</taxon>
        <taxon>Thalassotalea</taxon>
    </lineage>
</organism>
<keyword evidence="7" id="KW-1185">Reference proteome</keyword>
<proteinExistence type="inferred from homology"/>
<dbReference type="EC" id="1.8.4.12" evidence="2"/>
<dbReference type="InterPro" id="IPR028427">
    <property type="entry name" value="Met_Sox_Rdtase_MsrB"/>
</dbReference>
<dbReference type="InterPro" id="IPR011057">
    <property type="entry name" value="Mss4-like_sf"/>
</dbReference>
<dbReference type="EMBL" id="CP136600">
    <property type="protein sequence ID" value="WOH38431.1"/>
    <property type="molecule type" value="Genomic_DNA"/>
</dbReference>
<dbReference type="Pfam" id="PF01641">
    <property type="entry name" value="SelR"/>
    <property type="match status" value="1"/>
</dbReference>
<evidence type="ECO:0000256" key="1">
    <source>
        <dbReference type="ARBA" id="ARBA00007174"/>
    </source>
</evidence>
<dbReference type="PANTHER" id="PTHR10173:SF52">
    <property type="entry name" value="METHIONINE-R-SULFOXIDE REDUCTASE B1"/>
    <property type="match status" value="1"/>
</dbReference>
<dbReference type="NCBIfam" id="TIGR00357">
    <property type="entry name" value="peptide-methionine (R)-S-oxide reductase MsrB"/>
    <property type="match status" value="1"/>
</dbReference>
<evidence type="ECO:0000313" key="7">
    <source>
        <dbReference type="Proteomes" id="UP001301442"/>
    </source>
</evidence>
<dbReference type="Gene3D" id="2.170.150.20">
    <property type="entry name" value="Peptide methionine sulfoxide reductase"/>
    <property type="match status" value="1"/>
</dbReference>